<name>A0A2R4VU97_9PROT</name>
<feature type="transmembrane region" description="Helical" evidence="1">
    <location>
        <begin position="323"/>
        <end position="341"/>
    </location>
</feature>
<accession>A0A2R4VU97</accession>
<dbReference type="AlphaFoldDB" id="A0A2R4VU97"/>
<feature type="transmembrane region" description="Helical" evidence="1">
    <location>
        <begin position="217"/>
        <end position="236"/>
    </location>
</feature>
<feature type="transmembrane region" description="Helical" evidence="1">
    <location>
        <begin position="353"/>
        <end position="377"/>
    </location>
</feature>
<evidence type="ECO:0000313" key="3">
    <source>
        <dbReference type="Proteomes" id="UP000077405"/>
    </source>
</evidence>
<dbReference type="RefSeq" id="WP_108548294.1">
    <property type="nucleotide sequence ID" value="NZ_CP028905.1"/>
</dbReference>
<keyword evidence="1" id="KW-0812">Transmembrane</keyword>
<dbReference type="Proteomes" id="UP000077405">
    <property type="component" value="Plasmid pYZ4"/>
</dbReference>
<feature type="transmembrane region" description="Helical" evidence="1">
    <location>
        <begin position="190"/>
        <end position="211"/>
    </location>
</feature>
<keyword evidence="2" id="KW-0614">Plasmid</keyword>
<dbReference type="KEGG" id="ahu:A6A40_23515"/>
<reference evidence="2 3" key="1">
    <citation type="submission" date="2018-04" db="EMBL/GenBank/DDBJ databases">
        <title>Complete genome sequence of the nitrogen-fixing bacterium Azospirillum humicireducens type strain SgZ-5.</title>
        <authorList>
            <person name="Yu Z."/>
        </authorList>
    </citation>
    <scope>NUCLEOTIDE SEQUENCE [LARGE SCALE GENOMIC DNA]</scope>
    <source>
        <strain evidence="2 3">SgZ-5</strain>
        <plasmid evidence="2 3">pYZ4</plasmid>
    </source>
</reference>
<keyword evidence="1" id="KW-1133">Transmembrane helix</keyword>
<protein>
    <submittedName>
        <fullName evidence="2">Uncharacterized protein</fullName>
    </submittedName>
</protein>
<geneLocation type="plasmid" evidence="2 3">
    <name>pYZ4</name>
</geneLocation>
<feature type="transmembrane region" description="Helical" evidence="1">
    <location>
        <begin position="297"/>
        <end position="317"/>
    </location>
</feature>
<dbReference type="EMBL" id="CP028905">
    <property type="protein sequence ID" value="AWB08019.1"/>
    <property type="molecule type" value="Genomic_DNA"/>
</dbReference>
<feature type="transmembrane region" description="Helical" evidence="1">
    <location>
        <begin position="26"/>
        <end position="47"/>
    </location>
</feature>
<organism evidence="2 3">
    <name type="scientific">Azospirillum humicireducens</name>
    <dbReference type="NCBI Taxonomy" id="1226968"/>
    <lineage>
        <taxon>Bacteria</taxon>
        <taxon>Pseudomonadati</taxon>
        <taxon>Pseudomonadota</taxon>
        <taxon>Alphaproteobacteria</taxon>
        <taxon>Rhodospirillales</taxon>
        <taxon>Azospirillaceae</taxon>
        <taxon>Azospirillum</taxon>
    </lineage>
</organism>
<proteinExistence type="predicted"/>
<keyword evidence="3" id="KW-1185">Reference proteome</keyword>
<evidence type="ECO:0000256" key="1">
    <source>
        <dbReference type="SAM" id="Phobius"/>
    </source>
</evidence>
<gene>
    <name evidence="2" type="ORF">A6A40_23515</name>
</gene>
<evidence type="ECO:0000313" key="2">
    <source>
        <dbReference type="EMBL" id="AWB08019.1"/>
    </source>
</evidence>
<feature type="transmembrane region" description="Helical" evidence="1">
    <location>
        <begin position="132"/>
        <end position="154"/>
    </location>
</feature>
<keyword evidence="1" id="KW-0472">Membrane</keyword>
<sequence length="678" mass="74419">MKVLVSNFAQLSGWLKTVASVRPSRLTIGAVPAAACLFGFFTILTALRIPATLARMVTALRPNGGGVRDDEFMGFSSIDTLIRPAYRRIASNFALHGRYGYTWGDAFGLTMRERFGNSSITYRLLHRLGDRAANALGWGLFIAATALAVALGFTLYGAPFAALAFAASPVIVFSYTSGGGKTETLWYGPILMVLFLAFSGNTLVAALLWSLLAVANLMGSLLTAAITGPALLVWALQHGDAGDLIIGVLPGLALHLLRFSKAGFPYLVKTVRYCRFASRDVGAALNGGKVLKGHLPVLDEIVAAGPVALSLIVGAWLNRDPAAALLGLTCFLAYYTSRRFLFLSDFQSFDLLFVAIGIAYACATGNPWCLLICFIGAHRMRDNPYCCVPLGQSMRSLAESGLASSRDRWYAILRHGLDMSDAFPLIRPIARPKSAALDAFFAAIPDRSRIAVETIRNSTAMQQAYPDVWMRGFWFMTDDILPRRDIELATKEYTFTLEHELSMNRLLRLNAIQTPPDRFLETCSAAGISHVVALSRATMEMLSQSGWTVLAGFDFSQMDKPLRDLLNVDVPGMILMGRTEVDIGIVTPQAPWRREGNRLVIEATAGTTYTIRYRHFPEFRAEQGAVRLPVIPYQPFDDVPSLSFMRVTAAGDGPLTLRYVDYPGRVLLNRLARRFVHR</sequence>